<proteinExistence type="predicted"/>
<reference evidence="2 3" key="1">
    <citation type="submission" date="2019-06" db="EMBL/GenBank/DDBJ databases">
        <title>Draft genomes of female and male turbot (Scophthalmus maximus).</title>
        <authorList>
            <person name="Xu H."/>
            <person name="Xu X.-W."/>
            <person name="Shao C."/>
            <person name="Chen S."/>
        </authorList>
    </citation>
    <scope>NUCLEOTIDE SEQUENCE [LARGE SCALE GENOMIC DNA]</scope>
    <source>
        <strain evidence="2">Ysfricsl-2016a</strain>
        <tissue evidence="2">Blood</tissue>
    </source>
</reference>
<gene>
    <name evidence="2" type="ORF">F2P81_006415</name>
</gene>
<name>A0A6A4T325_SCOMX</name>
<comment type="caution">
    <text evidence="2">The sequence shown here is derived from an EMBL/GenBank/DDBJ whole genome shotgun (WGS) entry which is preliminary data.</text>
</comment>
<dbReference type="AlphaFoldDB" id="A0A6A4T325"/>
<accession>A0A6A4T325</accession>
<protein>
    <submittedName>
        <fullName evidence="2">Uncharacterized protein</fullName>
    </submittedName>
</protein>
<evidence type="ECO:0000313" key="2">
    <source>
        <dbReference type="EMBL" id="KAF0040517.1"/>
    </source>
</evidence>
<organism evidence="2 3">
    <name type="scientific">Scophthalmus maximus</name>
    <name type="common">Turbot</name>
    <name type="synonym">Psetta maxima</name>
    <dbReference type="NCBI Taxonomy" id="52904"/>
    <lineage>
        <taxon>Eukaryota</taxon>
        <taxon>Metazoa</taxon>
        <taxon>Chordata</taxon>
        <taxon>Craniata</taxon>
        <taxon>Vertebrata</taxon>
        <taxon>Euteleostomi</taxon>
        <taxon>Actinopterygii</taxon>
        <taxon>Neopterygii</taxon>
        <taxon>Teleostei</taxon>
        <taxon>Neoteleostei</taxon>
        <taxon>Acanthomorphata</taxon>
        <taxon>Carangaria</taxon>
        <taxon>Pleuronectiformes</taxon>
        <taxon>Pleuronectoidei</taxon>
        <taxon>Scophthalmidae</taxon>
        <taxon>Scophthalmus</taxon>
    </lineage>
</organism>
<evidence type="ECO:0000313" key="3">
    <source>
        <dbReference type="Proteomes" id="UP000438429"/>
    </source>
</evidence>
<sequence length="113" mass="12270">MDLELQRNPSDSDPFEDNLEPPKVPESPPPTAPPPPPDSPFLRSEIHLPGHPECSSFRNSNVVGPTGEDLTTDIPQATLLPEKSPRLAPGAGTTDEANRTQARLSYTEAILHR</sequence>
<dbReference type="EMBL" id="VEVO01000006">
    <property type="protein sequence ID" value="KAF0040517.1"/>
    <property type="molecule type" value="Genomic_DNA"/>
</dbReference>
<dbReference type="Proteomes" id="UP000438429">
    <property type="component" value="Unassembled WGS sequence"/>
</dbReference>
<feature type="compositionally biased region" description="Pro residues" evidence="1">
    <location>
        <begin position="22"/>
        <end position="39"/>
    </location>
</feature>
<feature type="region of interest" description="Disordered" evidence="1">
    <location>
        <begin position="1"/>
        <end position="113"/>
    </location>
</feature>
<evidence type="ECO:0000256" key="1">
    <source>
        <dbReference type="SAM" id="MobiDB-lite"/>
    </source>
</evidence>